<dbReference type="Gene3D" id="3.90.220.20">
    <property type="entry name" value="DNA methylase specificity domains"/>
    <property type="match status" value="3"/>
</dbReference>
<evidence type="ECO:0000313" key="4">
    <source>
        <dbReference type="Proteomes" id="UP000826012"/>
    </source>
</evidence>
<reference evidence="3 4" key="1">
    <citation type="submission" date="2021-07" db="EMBL/GenBank/DDBJ databases">
        <title>Complete genome sequence of nontuberculous Mycobacterium sp. TY59.</title>
        <authorList>
            <person name="Fukushima K."/>
        </authorList>
    </citation>
    <scope>NUCLEOTIDE SEQUENCE [LARGE SCALE GENOMIC DNA]</scope>
    <source>
        <strain evidence="3 4">TY59</strain>
    </source>
</reference>
<name>A0ABM7STL5_9MYCO</name>
<sequence length="388" mass="42555">MTAALRRVGDVLQHERIPVDPDPQIEYVKIGIRSFGKGIFHYEPTPGDQLGSLRFFALRPNRLVISNIKGWEGAIAVSTEADAHCVASNRFLSYTPIDAQIDVSWARWYFLSEPGIEQIRRASPGSADRNRTLAIDRFESLEIPLPAIDVQRRIAAHLDAVQRRGAHIVDLAARATALTEAAVVSLMSRPDLSASQKAHAGWRKMQLGELLTLDVHEVAVKPTASYNIAGVYSFGRGVFSRGCIEGNQTSYKTLNQISAGQIVMSRLKAWEGAIAAVPAAMNGFYVSPEFPTFTVHDNAVERDFVGLVVSTEPFWAQLKGASKGIGARRERVNAAKLLEREIEVPPLDEQRAVLRSIASLDAIKTARENRSPRLSALLPALLNTAFGP</sequence>
<dbReference type="SUPFAM" id="SSF116734">
    <property type="entry name" value="DNA methylase specificity domain"/>
    <property type="match status" value="2"/>
</dbReference>
<proteinExistence type="predicted"/>
<keyword evidence="4" id="KW-1185">Reference proteome</keyword>
<dbReference type="PANTHER" id="PTHR30408">
    <property type="entry name" value="TYPE-1 RESTRICTION ENZYME ECOKI SPECIFICITY PROTEIN"/>
    <property type="match status" value="1"/>
</dbReference>
<dbReference type="PANTHER" id="PTHR30408:SF12">
    <property type="entry name" value="TYPE I RESTRICTION ENZYME MJAVIII SPECIFICITY SUBUNIT"/>
    <property type="match status" value="1"/>
</dbReference>
<keyword evidence="1" id="KW-0680">Restriction system</keyword>
<evidence type="ECO:0000256" key="2">
    <source>
        <dbReference type="ARBA" id="ARBA00023125"/>
    </source>
</evidence>
<evidence type="ECO:0000256" key="1">
    <source>
        <dbReference type="ARBA" id="ARBA00022747"/>
    </source>
</evidence>
<dbReference type="RefSeq" id="WP_221043170.1">
    <property type="nucleotide sequence ID" value="NZ_AP024828.1"/>
</dbReference>
<reference evidence="3 4" key="2">
    <citation type="submission" date="2021-07" db="EMBL/GenBank/DDBJ databases">
        <authorList>
            <person name="Matsumoto Y."/>
            <person name="Motooka D."/>
            <person name="Nakamura S."/>
        </authorList>
    </citation>
    <scope>NUCLEOTIDE SEQUENCE [LARGE SCALE GENOMIC DNA]</scope>
    <source>
        <strain evidence="3 4">TY59</strain>
    </source>
</reference>
<organism evidence="3 4">
    <name type="scientific">Mycobacterium senriense</name>
    <dbReference type="NCBI Taxonomy" id="2775496"/>
    <lineage>
        <taxon>Bacteria</taxon>
        <taxon>Bacillati</taxon>
        <taxon>Actinomycetota</taxon>
        <taxon>Actinomycetes</taxon>
        <taxon>Mycobacteriales</taxon>
        <taxon>Mycobacteriaceae</taxon>
        <taxon>Mycobacterium</taxon>
        <taxon>Mycobacterium avium complex (MAC)</taxon>
    </lineage>
</organism>
<dbReference type="EMBL" id="AP024828">
    <property type="protein sequence ID" value="BCZ24743.1"/>
    <property type="molecule type" value="Genomic_DNA"/>
</dbReference>
<evidence type="ECO:0008006" key="5">
    <source>
        <dbReference type="Google" id="ProtNLM"/>
    </source>
</evidence>
<dbReference type="InterPro" id="IPR052021">
    <property type="entry name" value="Type-I_RS_S_subunit"/>
</dbReference>
<dbReference type="InterPro" id="IPR044946">
    <property type="entry name" value="Restrct_endonuc_typeI_TRD_sf"/>
</dbReference>
<dbReference type="Proteomes" id="UP000826012">
    <property type="component" value="Chromosome"/>
</dbReference>
<keyword evidence="2" id="KW-0238">DNA-binding</keyword>
<accession>A0ABM7STL5</accession>
<evidence type="ECO:0000313" key="3">
    <source>
        <dbReference type="EMBL" id="BCZ24743.1"/>
    </source>
</evidence>
<gene>
    <name evidence="3" type="ORF">MTY59_45980</name>
</gene>
<protein>
    <recommendedName>
        <fullName evidence="5">Type I restriction modification DNA specificity domain-containing protein</fullName>
    </recommendedName>
</protein>